<dbReference type="OrthoDB" id="10340660at2759"/>
<gene>
    <name evidence="2" type="ORF">EJ03DRAFT_353290</name>
</gene>
<feature type="region of interest" description="Disordered" evidence="1">
    <location>
        <begin position="301"/>
        <end position="334"/>
    </location>
</feature>
<evidence type="ECO:0000256" key="1">
    <source>
        <dbReference type="SAM" id="MobiDB-lite"/>
    </source>
</evidence>
<evidence type="ECO:0000313" key="3">
    <source>
        <dbReference type="Proteomes" id="UP000799436"/>
    </source>
</evidence>
<dbReference type="Proteomes" id="UP000799436">
    <property type="component" value="Unassembled WGS sequence"/>
</dbReference>
<organism evidence="2 3">
    <name type="scientific">Teratosphaeria nubilosa</name>
    <dbReference type="NCBI Taxonomy" id="161662"/>
    <lineage>
        <taxon>Eukaryota</taxon>
        <taxon>Fungi</taxon>
        <taxon>Dikarya</taxon>
        <taxon>Ascomycota</taxon>
        <taxon>Pezizomycotina</taxon>
        <taxon>Dothideomycetes</taxon>
        <taxon>Dothideomycetidae</taxon>
        <taxon>Mycosphaerellales</taxon>
        <taxon>Teratosphaeriaceae</taxon>
        <taxon>Teratosphaeria</taxon>
    </lineage>
</organism>
<reference evidence="2" key="1">
    <citation type="journal article" date="2020" name="Stud. Mycol.">
        <title>101 Dothideomycetes genomes: a test case for predicting lifestyles and emergence of pathogens.</title>
        <authorList>
            <person name="Haridas S."/>
            <person name="Albert R."/>
            <person name="Binder M."/>
            <person name="Bloem J."/>
            <person name="Labutti K."/>
            <person name="Salamov A."/>
            <person name="Andreopoulos B."/>
            <person name="Baker S."/>
            <person name="Barry K."/>
            <person name="Bills G."/>
            <person name="Bluhm B."/>
            <person name="Cannon C."/>
            <person name="Castanera R."/>
            <person name="Culley D."/>
            <person name="Daum C."/>
            <person name="Ezra D."/>
            <person name="Gonzalez J."/>
            <person name="Henrissat B."/>
            <person name="Kuo A."/>
            <person name="Liang C."/>
            <person name="Lipzen A."/>
            <person name="Lutzoni F."/>
            <person name="Magnuson J."/>
            <person name="Mondo S."/>
            <person name="Nolan M."/>
            <person name="Ohm R."/>
            <person name="Pangilinan J."/>
            <person name="Park H.-J."/>
            <person name="Ramirez L."/>
            <person name="Alfaro M."/>
            <person name="Sun H."/>
            <person name="Tritt A."/>
            <person name="Yoshinaga Y."/>
            <person name="Zwiers L.-H."/>
            <person name="Turgeon B."/>
            <person name="Goodwin S."/>
            <person name="Spatafora J."/>
            <person name="Crous P."/>
            <person name="Grigoriev I."/>
        </authorList>
    </citation>
    <scope>NUCLEOTIDE SEQUENCE</scope>
    <source>
        <strain evidence="2">CBS 116005</strain>
    </source>
</reference>
<dbReference type="AlphaFoldDB" id="A0A6G1L3H9"/>
<dbReference type="EMBL" id="ML995859">
    <property type="protein sequence ID" value="KAF2767250.1"/>
    <property type="molecule type" value="Genomic_DNA"/>
</dbReference>
<keyword evidence="3" id="KW-1185">Reference proteome</keyword>
<protein>
    <submittedName>
        <fullName evidence="2">Uncharacterized protein</fullName>
    </submittedName>
</protein>
<name>A0A6G1L3H9_9PEZI</name>
<evidence type="ECO:0000313" key="2">
    <source>
        <dbReference type="EMBL" id="KAF2767250.1"/>
    </source>
</evidence>
<accession>A0A6G1L3H9</accession>
<proteinExistence type="predicted"/>
<sequence length="334" mass="37327">MALHQETARDHAHQQTASELVALLDQYLRVNGDDSKILSHNEDVAPVSNSISSQILMASRPDIPASLACYPDTGLDMLLQDEQEEKEFAKQLGAKIALIKKNSRSAWQLAHWRLLSEWQTLPTAQQQSSGAFFEKLELPQALFALRRAQAVARTPRQDCLTVKLVTSVETNGLPGSTHPVYLAITSKQAQFGSLSGDSPAYLYLISDSKITSERQDHSLRTAEDFRSLLEVLRGRDKGALIWHERMWQESLASRAKWAEIKEMTVDVEGWEIFEPVYDPNFSPIDVKCVDLGIKGWSYSESEDQMDPATGVLEQKARPQTRSSASKAIEAMRSG</sequence>